<reference evidence="11 12" key="1">
    <citation type="submission" date="2016-11" db="EMBL/GenBank/DDBJ databases">
        <title>Sphingorhabdus sp. LPB0140, isolated from marine environment.</title>
        <authorList>
            <person name="Kim E."/>
            <person name="Yi H."/>
        </authorList>
    </citation>
    <scope>NUCLEOTIDE SEQUENCE [LARGE SCALE GENOMIC DNA]</scope>
    <source>
        <strain evidence="11 12">LPB0140</strain>
    </source>
</reference>
<comment type="catalytic activity">
    <reaction evidence="10">
        <text>an acyl phosphate + sn-glycerol 3-phosphate = a 1-acyl-sn-glycero-3-phosphate + phosphate</text>
        <dbReference type="Rhea" id="RHEA:34075"/>
        <dbReference type="ChEBI" id="CHEBI:43474"/>
        <dbReference type="ChEBI" id="CHEBI:57597"/>
        <dbReference type="ChEBI" id="CHEBI:57970"/>
        <dbReference type="ChEBI" id="CHEBI:59918"/>
        <dbReference type="EC" id="2.3.1.275"/>
    </reaction>
</comment>
<keyword evidence="9 10" id="KW-1208">Phospholipid metabolism</keyword>
<dbReference type="STRING" id="1913578.LPB140_07405"/>
<comment type="subunit">
    <text evidence="10">Probably interacts with PlsX.</text>
</comment>
<evidence type="ECO:0000256" key="2">
    <source>
        <dbReference type="ARBA" id="ARBA00022516"/>
    </source>
</evidence>
<dbReference type="GO" id="GO:0005886">
    <property type="term" value="C:plasma membrane"/>
    <property type="evidence" value="ECO:0007669"/>
    <property type="project" value="UniProtKB-SubCell"/>
</dbReference>
<sequence length="201" mass="21158">MEIYVNFILAILIGYALGSIPFGLLLTKIAGGPDIRSIGSGNIGATNVLRTGNKLLAATTLILDILKGTVAVLIVAHFIPGTEPLAAAAAFFGHLFPIWLKFEGGKGVATYAGILFGLFWNDGMVGGYIFAICWIGTLVISRYSSLAGIIAAISAPITAAIVGKSELVPLLIACTLILIWKHWPNILRLLSGNEPKVGKSK</sequence>
<evidence type="ECO:0000256" key="7">
    <source>
        <dbReference type="ARBA" id="ARBA00023136"/>
    </source>
</evidence>
<dbReference type="PANTHER" id="PTHR30309:SF0">
    <property type="entry name" value="GLYCEROL-3-PHOSPHATE ACYLTRANSFERASE-RELATED"/>
    <property type="match status" value="1"/>
</dbReference>
<keyword evidence="1 10" id="KW-1003">Cell membrane</keyword>
<evidence type="ECO:0000256" key="10">
    <source>
        <dbReference type="HAMAP-Rule" id="MF_01043"/>
    </source>
</evidence>
<comment type="function">
    <text evidence="10">Catalyzes the transfer of an acyl group from acyl-phosphate (acyl-PO(4)) to glycerol-3-phosphate (G3P) to form lysophosphatidic acid (LPA). This enzyme utilizes acyl-phosphate as fatty acyl donor, but not acyl-CoA or acyl-ACP.</text>
</comment>
<name>A0A1L3JC50_9SPHN</name>
<dbReference type="PANTHER" id="PTHR30309">
    <property type="entry name" value="INNER MEMBRANE PROTEIN YGIH"/>
    <property type="match status" value="1"/>
</dbReference>
<gene>
    <name evidence="10" type="primary">plsY</name>
    <name evidence="11" type="ORF">LPB140_07405</name>
</gene>
<keyword evidence="2 10" id="KW-0444">Lipid biosynthesis</keyword>
<keyword evidence="7 10" id="KW-0472">Membrane</keyword>
<keyword evidence="11" id="KW-0012">Acyltransferase</keyword>
<evidence type="ECO:0000256" key="5">
    <source>
        <dbReference type="ARBA" id="ARBA00022989"/>
    </source>
</evidence>
<feature type="transmembrane region" description="Helical" evidence="10">
    <location>
        <begin position="143"/>
        <end position="162"/>
    </location>
</feature>
<protein>
    <recommendedName>
        <fullName evidence="10">Glycerol-3-phosphate acyltransferase</fullName>
    </recommendedName>
    <alternativeName>
        <fullName evidence="10">Acyl-PO4 G3P acyltransferase</fullName>
    </alternativeName>
    <alternativeName>
        <fullName evidence="10">Acyl-phosphate--glycerol-3-phosphate acyltransferase</fullName>
    </alternativeName>
    <alternativeName>
        <fullName evidence="10">G3P acyltransferase</fullName>
        <shortName evidence="10">GPAT</shortName>
        <ecNumber evidence="10">2.3.1.275</ecNumber>
    </alternativeName>
    <alternativeName>
        <fullName evidence="10">Lysophosphatidic acid synthase</fullName>
        <shortName evidence="10">LPA synthase</shortName>
    </alternativeName>
</protein>
<dbReference type="KEGG" id="sphl:LPB140_07405"/>
<dbReference type="OrthoDB" id="9777124at2"/>
<keyword evidence="4 10" id="KW-0812">Transmembrane</keyword>
<dbReference type="SMART" id="SM01207">
    <property type="entry name" value="G3P_acyltransf"/>
    <property type="match status" value="1"/>
</dbReference>
<comment type="similarity">
    <text evidence="10">Belongs to the PlsY family.</text>
</comment>
<dbReference type="InterPro" id="IPR003811">
    <property type="entry name" value="G3P_acylTferase_PlsY"/>
</dbReference>
<evidence type="ECO:0000256" key="1">
    <source>
        <dbReference type="ARBA" id="ARBA00022475"/>
    </source>
</evidence>
<evidence type="ECO:0000256" key="4">
    <source>
        <dbReference type="ARBA" id="ARBA00022692"/>
    </source>
</evidence>
<dbReference type="AlphaFoldDB" id="A0A1L3JC50"/>
<dbReference type="RefSeq" id="WP_072559292.1">
    <property type="nucleotide sequence ID" value="NZ_CP018154.1"/>
</dbReference>
<accession>A0A1L3JC50</accession>
<keyword evidence="8 10" id="KW-0594">Phospholipid biosynthesis</keyword>
<organism evidence="11 12">
    <name type="scientific">Sphingorhabdus lutea</name>
    <dbReference type="NCBI Taxonomy" id="1913578"/>
    <lineage>
        <taxon>Bacteria</taxon>
        <taxon>Pseudomonadati</taxon>
        <taxon>Pseudomonadota</taxon>
        <taxon>Alphaproteobacteria</taxon>
        <taxon>Sphingomonadales</taxon>
        <taxon>Sphingomonadaceae</taxon>
        <taxon>Sphingorhabdus</taxon>
    </lineage>
</organism>
<dbReference type="GO" id="GO:0008654">
    <property type="term" value="P:phospholipid biosynthetic process"/>
    <property type="evidence" value="ECO:0007669"/>
    <property type="project" value="UniProtKB-UniRule"/>
</dbReference>
<dbReference type="HAMAP" id="MF_01043">
    <property type="entry name" value="PlsY"/>
    <property type="match status" value="1"/>
</dbReference>
<evidence type="ECO:0000256" key="8">
    <source>
        <dbReference type="ARBA" id="ARBA00023209"/>
    </source>
</evidence>
<dbReference type="UniPathway" id="UPA00085"/>
<keyword evidence="12" id="KW-1185">Reference proteome</keyword>
<dbReference type="Proteomes" id="UP000242561">
    <property type="component" value="Chromosome"/>
</dbReference>
<evidence type="ECO:0000313" key="12">
    <source>
        <dbReference type="Proteomes" id="UP000242561"/>
    </source>
</evidence>
<keyword evidence="3 10" id="KW-0808">Transferase</keyword>
<dbReference type="EC" id="2.3.1.275" evidence="10"/>
<feature type="transmembrane region" description="Helical" evidence="10">
    <location>
        <begin position="6"/>
        <end position="26"/>
    </location>
</feature>
<comment type="subcellular location">
    <subcellularLocation>
        <location evidence="10">Cell membrane</location>
        <topology evidence="10">Multi-pass membrane protein</topology>
    </subcellularLocation>
</comment>
<keyword evidence="5 10" id="KW-1133">Transmembrane helix</keyword>
<evidence type="ECO:0000256" key="6">
    <source>
        <dbReference type="ARBA" id="ARBA00023098"/>
    </source>
</evidence>
<dbReference type="Pfam" id="PF02660">
    <property type="entry name" value="G3P_acyltransf"/>
    <property type="match status" value="1"/>
</dbReference>
<feature type="transmembrane region" description="Helical" evidence="10">
    <location>
        <begin position="167"/>
        <end position="183"/>
    </location>
</feature>
<dbReference type="NCBIfam" id="TIGR00023">
    <property type="entry name" value="glycerol-3-phosphate 1-O-acyltransferase PlsY"/>
    <property type="match status" value="1"/>
</dbReference>
<evidence type="ECO:0000256" key="9">
    <source>
        <dbReference type="ARBA" id="ARBA00023264"/>
    </source>
</evidence>
<dbReference type="GO" id="GO:0043772">
    <property type="term" value="F:acyl-phosphate glycerol-3-phosphate acyltransferase activity"/>
    <property type="evidence" value="ECO:0007669"/>
    <property type="project" value="UniProtKB-UniRule"/>
</dbReference>
<dbReference type="EMBL" id="CP018154">
    <property type="protein sequence ID" value="APG62643.1"/>
    <property type="molecule type" value="Genomic_DNA"/>
</dbReference>
<proteinExistence type="inferred from homology"/>
<feature type="transmembrane region" description="Helical" evidence="10">
    <location>
        <begin position="114"/>
        <end position="137"/>
    </location>
</feature>
<comment type="pathway">
    <text evidence="10">Lipid metabolism; phospholipid metabolism.</text>
</comment>
<evidence type="ECO:0000256" key="3">
    <source>
        <dbReference type="ARBA" id="ARBA00022679"/>
    </source>
</evidence>
<keyword evidence="6 10" id="KW-0443">Lipid metabolism</keyword>
<evidence type="ECO:0000313" key="11">
    <source>
        <dbReference type="EMBL" id="APG62643.1"/>
    </source>
</evidence>